<dbReference type="RefSeq" id="WP_089139815.1">
    <property type="nucleotide sequence ID" value="NZ_AP018685.1"/>
</dbReference>
<organism evidence="2 3">
    <name type="scientific">Vibrio rumoiensis</name>
    <dbReference type="NCBI Taxonomy" id="76258"/>
    <lineage>
        <taxon>Bacteria</taxon>
        <taxon>Pseudomonadati</taxon>
        <taxon>Pseudomonadota</taxon>
        <taxon>Gammaproteobacteria</taxon>
        <taxon>Vibrionales</taxon>
        <taxon>Vibrionaceae</taxon>
        <taxon>Vibrio</taxon>
    </lineage>
</organism>
<comment type="caution">
    <text evidence="2">The sequence shown here is derived from an EMBL/GenBank/DDBJ whole genome shotgun (WGS) entry which is preliminary data.</text>
</comment>
<feature type="domain" description="DUF4123" evidence="1">
    <location>
        <begin position="5"/>
        <end position="124"/>
    </location>
</feature>
<sequence>MNNFWIVVDTVRIPDALKQLKTITVLDTVLPLYAGSDFDYLIDQSPLLINLGLNDSVLDKWSTLPLFDTSSVIFALEQNMDGYVLLNHLQNLLSVKIDQTAFLFRFYVNSIWEQVANELNEQDIHTILGPARALYWADSALKIQSFSQQYIKPSLLDTPYHLTSSIFKQWV</sequence>
<name>A0ABW7IUI5_9VIBR</name>
<gene>
    <name evidence="2" type="ORF">ACGRQ9_06115</name>
</gene>
<dbReference type="InterPro" id="IPR025391">
    <property type="entry name" value="DUF4123"/>
</dbReference>
<keyword evidence="3" id="KW-1185">Reference proteome</keyword>
<dbReference type="EMBL" id="JBIHSN010000002">
    <property type="protein sequence ID" value="MFH0265071.1"/>
    <property type="molecule type" value="Genomic_DNA"/>
</dbReference>
<protein>
    <submittedName>
        <fullName evidence="2">DUF4123 domain-containing protein</fullName>
    </submittedName>
</protein>
<evidence type="ECO:0000313" key="2">
    <source>
        <dbReference type="EMBL" id="MFH0265071.1"/>
    </source>
</evidence>
<evidence type="ECO:0000313" key="3">
    <source>
        <dbReference type="Proteomes" id="UP001607151"/>
    </source>
</evidence>
<proteinExistence type="predicted"/>
<accession>A0ABW7IUI5</accession>
<dbReference type="Proteomes" id="UP001607151">
    <property type="component" value="Unassembled WGS sequence"/>
</dbReference>
<dbReference type="Pfam" id="PF13503">
    <property type="entry name" value="DUF4123"/>
    <property type="match status" value="1"/>
</dbReference>
<evidence type="ECO:0000259" key="1">
    <source>
        <dbReference type="Pfam" id="PF13503"/>
    </source>
</evidence>
<reference evidence="2 3" key="1">
    <citation type="submission" date="2024-10" db="EMBL/GenBank/DDBJ databases">
        <authorList>
            <person name="Yibar A."/>
            <person name="Saticioglu I.B."/>
            <person name="Duman M."/>
            <person name="Ajmi N."/>
            <person name="Gurler F."/>
            <person name="Ay H."/>
            <person name="Onuk E."/>
            <person name="Guler S."/>
            <person name="Romalde J.L."/>
        </authorList>
    </citation>
    <scope>NUCLEOTIDE SEQUENCE [LARGE SCALE GENOMIC DNA]</scope>
    <source>
        <strain evidence="2 3">14-MA-B</strain>
    </source>
</reference>